<feature type="binding site" evidence="6">
    <location>
        <position position="213"/>
    </location>
    <ligand>
        <name>phosphate</name>
        <dbReference type="ChEBI" id="CHEBI:43474"/>
    </ligand>
</feature>
<dbReference type="SUPFAM" id="SSF53167">
    <property type="entry name" value="Purine and uridine phosphorylases"/>
    <property type="match status" value="1"/>
</dbReference>
<keyword evidence="3 5" id="KW-0328">Glycosyltransferase</keyword>
<dbReference type="Pfam" id="PF01048">
    <property type="entry name" value="PNP_UDP_1"/>
    <property type="match status" value="1"/>
</dbReference>
<keyword evidence="9" id="KW-1185">Reference proteome</keyword>
<dbReference type="GO" id="GO:0009116">
    <property type="term" value="P:nucleoside metabolic process"/>
    <property type="evidence" value="ECO:0007669"/>
    <property type="project" value="InterPro"/>
</dbReference>
<organism evidence="8 9">
    <name type="scientific">Bythopirellula goksoeyrii</name>
    <dbReference type="NCBI Taxonomy" id="1400387"/>
    <lineage>
        <taxon>Bacteria</taxon>
        <taxon>Pseudomonadati</taxon>
        <taxon>Planctomycetota</taxon>
        <taxon>Planctomycetia</taxon>
        <taxon>Pirellulales</taxon>
        <taxon>Lacipirellulaceae</taxon>
        <taxon>Bythopirellula</taxon>
    </lineage>
</organism>
<dbReference type="RefSeq" id="WP_148073276.1">
    <property type="nucleotide sequence ID" value="NZ_CP042913.1"/>
</dbReference>
<feature type="binding site" evidence="6">
    <location>
        <position position="236"/>
    </location>
    <ligand>
        <name>a purine D-ribonucleoside</name>
        <dbReference type="ChEBI" id="CHEBI:142355"/>
    </ligand>
</feature>
<dbReference type="UniPathway" id="UPA00606"/>
<evidence type="ECO:0000313" key="8">
    <source>
        <dbReference type="EMBL" id="QEG34658.1"/>
    </source>
</evidence>
<evidence type="ECO:0000256" key="4">
    <source>
        <dbReference type="ARBA" id="ARBA00022679"/>
    </source>
</evidence>
<feature type="binding site" evidence="6">
    <location>
        <position position="114"/>
    </location>
    <ligand>
        <name>phosphate</name>
        <dbReference type="ChEBI" id="CHEBI:43474"/>
    </ligand>
</feature>
<evidence type="ECO:0000259" key="7">
    <source>
        <dbReference type="Pfam" id="PF01048"/>
    </source>
</evidence>
<accession>A0A5B9Q6L7</accession>
<reference evidence="8 9" key="1">
    <citation type="submission" date="2019-08" db="EMBL/GenBank/DDBJ databases">
        <title>Deep-cultivation of Planctomycetes and their phenomic and genomic characterization uncovers novel biology.</title>
        <authorList>
            <person name="Wiegand S."/>
            <person name="Jogler M."/>
            <person name="Boedeker C."/>
            <person name="Pinto D."/>
            <person name="Vollmers J."/>
            <person name="Rivas-Marin E."/>
            <person name="Kohn T."/>
            <person name="Peeters S.H."/>
            <person name="Heuer A."/>
            <person name="Rast P."/>
            <person name="Oberbeckmann S."/>
            <person name="Bunk B."/>
            <person name="Jeske O."/>
            <person name="Meyerdierks A."/>
            <person name="Storesund J.E."/>
            <person name="Kallscheuer N."/>
            <person name="Luecker S."/>
            <person name="Lage O.M."/>
            <person name="Pohl T."/>
            <person name="Merkel B.J."/>
            <person name="Hornburger P."/>
            <person name="Mueller R.-W."/>
            <person name="Bruemmer F."/>
            <person name="Labrenz M."/>
            <person name="Spormann A.M."/>
            <person name="Op den Camp H."/>
            <person name="Overmann J."/>
            <person name="Amann R."/>
            <person name="Jetten M.S.M."/>
            <person name="Mascher T."/>
            <person name="Medema M.H."/>
            <person name="Devos D.P."/>
            <person name="Kaster A.-K."/>
            <person name="Ovreas L."/>
            <person name="Rohde M."/>
            <person name="Galperin M.Y."/>
            <person name="Jogler C."/>
        </authorList>
    </citation>
    <scope>NUCLEOTIDE SEQUENCE [LARGE SCALE GENOMIC DNA]</scope>
    <source>
        <strain evidence="8 9">Pr1d</strain>
    </source>
</reference>
<keyword evidence="4 5" id="KW-0808">Transferase</keyword>
<dbReference type="PIRSF" id="PIRSF000477">
    <property type="entry name" value="PurNPase"/>
    <property type="match status" value="1"/>
</dbReference>
<feature type="binding site" evidence="6">
    <location>
        <position position="194"/>
    </location>
    <ligand>
        <name>a purine D-ribonucleoside</name>
        <dbReference type="ChEBI" id="CHEBI:142355"/>
    </ligand>
</feature>
<evidence type="ECO:0000256" key="2">
    <source>
        <dbReference type="ARBA" id="ARBA00006751"/>
    </source>
</evidence>
<dbReference type="EMBL" id="CP042913">
    <property type="protein sequence ID" value="QEG34658.1"/>
    <property type="molecule type" value="Genomic_DNA"/>
</dbReference>
<dbReference type="Gene3D" id="3.40.50.1580">
    <property type="entry name" value="Nucleoside phosphorylase domain"/>
    <property type="match status" value="1"/>
</dbReference>
<sequence length="275" mass="29552">MQEVAKQIAAAADAVRQRWDITPRAGIVLGSGLADLAEKIDVDQSLDYTEIPHFPRTTALGHKGRLVCGHLADVPVVAFQGRFHLYEGYTAQQAAQPTRLSRALGADTLIVSNAAGGVNPRYKVGDVMVIDDQINLLFNNPLIGVNDDDLGPRFPDMSAPYDLDLQETATKIARQHNFPLHRGVYLAMLGPTYETRAEYRMARYLGADVVGMSTVPEVIAARHADMRVLGLSTITNVGSPDAPNGTSGHDVIAAAKLATDKLTKIVQGVVATLSD</sequence>
<name>A0A5B9Q6L7_9BACT</name>
<dbReference type="InterPro" id="IPR011268">
    <property type="entry name" value="Purine_phosphorylase"/>
</dbReference>
<protein>
    <recommendedName>
        <fullName evidence="5">Purine nucleoside phosphorylase</fullName>
        <ecNumber evidence="5">2.4.2.1</ecNumber>
    </recommendedName>
    <alternativeName>
        <fullName evidence="5">Inosine-guanosine phosphorylase</fullName>
    </alternativeName>
</protein>
<dbReference type="NCBIfam" id="TIGR01700">
    <property type="entry name" value="PNPH"/>
    <property type="match status" value="1"/>
</dbReference>
<gene>
    <name evidence="8" type="primary">punA_2</name>
    <name evidence="8" type="ORF">Pr1d_19400</name>
</gene>
<dbReference type="OrthoDB" id="1523230at2"/>
<dbReference type="NCBIfam" id="NF006054">
    <property type="entry name" value="PRK08202.1"/>
    <property type="match status" value="1"/>
</dbReference>
<dbReference type="EC" id="2.4.2.1" evidence="5"/>
<dbReference type="NCBIfam" id="TIGR01697">
    <property type="entry name" value="PNPH-PUNA-XAPA"/>
    <property type="match status" value="1"/>
</dbReference>
<feature type="binding site" evidence="6">
    <location>
        <position position="62"/>
    </location>
    <ligand>
        <name>phosphate</name>
        <dbReference type="ChEBI" id="CHEBI:43474"/>
    </ligand>
</feature>
<dbReference type="Proteomes" id="UP000323917">
    <property type="component" value="Chromosome"/>
</dbReference>
<comment type="pathway">
    <text evidence="1 5">Purine metabolism; purine nucleoside salvage.</text>
</comment>
<dbReference type="PANTHER" id="PTHR11904:SF9">
    <property type="entry name" value="PURINE NUCLEOSIDE PHOSPHORYLASE-RELATED"/>
    <property type="match status" value="1"/>
</dbReference>
<feature type="binding site" evidence="6">
    <location>
        <position position="31"/>
    </location>
    <ligand>
        <name>phosphate</name>
        <dbReference type="ChEBI" id="CHEBI:43474"/>
    </ligand>
</feature>
<dbReference type="InterPro" id="IPR000845">
    <property type="entry name" value="Nucleoside_phosphorylase_d"/>
</dbReference>
<evidence type="ECO:0000313" key="9">
    <source>
        <dbReference type="Proteomes" id="UP000323917"/>
    </source>
</evidence>
<dbReference type="InterPro" id="IPR011270">
    <property type="entry name" value="Pur_Nuc_Pase_Ino/Guo-sp"/>
</dbReference>
<dbReference type="CDD" id="cd09009">
    <property type="entry name" value="PNP-EcPNPII_like"/>
    <property type="match status" value="1"/>
</dbReference>
<proteinExistence type="inferred from homology"/>
<evidence type="ECO:0000256" key="1">
    <source>
        <dbReference type="ARBA" id="ARBA00005058"/>
    </source>
</evidence>
<dbReference type="PANTHER" id="PTHR11904">
    <property type="entry name" value="METHYLTHIOADENOSINE/PURINE NUCLEOSIDE PHOSPHORYLASE"/>
    <property type="match status" value="1"/>
</dbReference>
<dbReference type="AlphaFoldDB" id="A0A5B9Q6L7"/>
<dbReference type="GO" id="GO:0004731">
    <property type="term" value="F:purine-nucleoside phosphorylase activity"/>
    <property type="evidence" value="ECO:0007669"/>
    <property type="project" value="UniProtKB-EC"/>
</dbReference>
<comment type="similarity">
    <text evidence="2 5">Belongs to the PNP/MTAP phosphorylase family.</text>
</comment>
<evidence type="ECO:0000256" key="5">
    <source>
        <dbReference type="PIRNR" id="PIRNR000477"/>
    </source>
</evidence>
<dbReference type="GO" id="GO:0005737">
    <property type="term" value="C:cytoplasm"/>
    <property type="evidence" value="ECO:0007669"/>
    <property type="project" value="TreeGrafter"/>
</dbReference>
<feature type="domain" description="Nucleoside phosphorylase" evidence="7">
    <location>
        <begin position="25"/>
        <end position="270"/>
    </location>
</feature>
<comment type="function">
    <text evidence="5">The purine nucleoside phosphorylases catalyze the phosphorolytic breakdown of the N-glycosidic bond in the beta-(deoxy)ribonucleoside molecules, with the formation of the corresponding free purine bases and pentose-1-phosphate.</text>
</comment>
<dbReference type="InterPro" id="IPR035994">
    <property type="entry name" value="Nucleoside_phosphorylase_sf"/>
</dbReference>
<dbReference type="KEGG" id="bgok:Pr1d_19400"/>
<evidence type="ECO:0000256" key="3">
    <source>
        <dbReference type="ARBA" id="ARBA00022676"/>
    </source>
</evidence>
<evidence type="ECO:0000256" key="6">
    <source>
        <dbReference type="PIRSR" id="PIRSR000477-2"/>
    </source>
</evidence>
<feature type="binding site" evidence="6">
    <location>
        <begin position="82"/>
        <end position="84"/>
    </location>
    <ligand>
        <name>phosphate</name>
        <dbReference type="ChEBI" id="CHEBI:43474"/>
    </ligand>
</feature>